<protein>
    <submittedName>
        <fullName evidence="2">Uncharacterized protein</fullName>
    </submittedName>
</protein>
<evidence type="ECO:0000313" key="3">
    <source>
        <dbReference type="Proteomes" id="UP001558613"/>
    </source>
</evidence>
<sequence>MSRIMSSALLGKFSMRDGGQLEKKPFKDAVKRWSPNATDAAIDAAMEEHLNHTPGRAGGDGQPLAGSEVSVPKRAFQRLNRTRITIFVQELAVLVFTKDVLA</sequence>
<dbReference type="Proteomes" id="UP001558613">
    <property type="component" value="Unassembled WGS sequence"/>
</dbReference>
<proteinExistence type="predicted"/>
<reference evidence="2 3" key="1">
    <citation type="submission" date="2023-09" db="EMBL/GenBank/DDBJ databases">
        <authorList>
            <person name="Wang M."/>
        </authorList>
    </citation>
    <scope>NUCLEOTIDE SEQUENCE [LARGE SCALE GENOMIC DNA]</scope>
    <source>
        <strain evidence="2">GT-2023</strain>
        <tissue evidence="2">Liver</tissue>
    </source>
</reference>
<gene>
    <name evidence="2" type="ORF">QQF64_025832</name>
</gene>
<keyword evidence="3" id="KW-1185">Reference proteome</keyword>
<organism evidence="2 3">
    <name type="scientific">Cirrhinus molitorella</name>
    <name type="common">mud carp</name>
    <dbReference type="NCBI Taxonomy" id="172907"/>
    <lineage>
        <taxon>Eukaryota</taxon>
        <taxon>Metazoa</taxon>
        <taxon>Chordata</taxon>
        <taxon>Craniata</taxon>
        <taxon>Vertebrata</taxon>
        <taxon>Euteleostomi</taxon>
        <taxon>Actinopterygii</taxon>
        <taxon>Neopterygii</taxon>
        <taxon>Teleostei</taxon>
        <taxon>Ostariophysi</taxon>
        <taxon>Cypriniformes</taxon>
        <taxon>Cyprinidae</taxon>
        <taxon>Labeoninae</taxon>
        <taxon>Labeonini</taxon>
        <taxon>Cirrhinus</taxon>
    </lineage>
</organism>
<evidence type="ECO:0000256" key="1">
    <source>
        <dbReference type="SAM" id="MobiDB-lite"/>
    </source>
</evidence>
<feature type="region of interest" description="Disordered" evidence="1">
    <location>
        <begin position="48"/>
        <end position="68"/>
    </location>
</feature>
<accession>A0ABR3NQG1</accession>
<evidence type="ECO:0000313" key="2">
    <source>
        <dbReference type="EMBL" id="KAL1279159.1"/>
    </source>
</evidence>
<comment type="caution">
    <text evidence="2">The sequence shown here is derived from an EMBL/GenBank/DDBJ whole genome shotgun (WGS) entry which is preliminary data.</text>
</comment>
<name>A0ABR3NQG1_9TELE</name>
<dbReference type="EMBL" id="JAYMGO010000003">
    <property type="protein sequence ID" value="KAL1279159.1"/>
    <property type="molecule type" value="Genomic_DNA"/>
</dbReference>